<feature type="compositionally biased region" description="Basic and acidic residues" evidence="1">
    <location>
        <begin position="38"/>
        <end position="56"/>
    </location>
</feature>
<feature type="compositionally biased region" description="Low complexity" evidence="1">
    <location>
        <begin position="59"/>
        <end position="72"/>
    </location>
</feature>
<feature type="region of interest" description="Disordered" evidence="1">
    <location>
        <begin position="374"/>
        <end position="394"/>
    </location>
</feature>
<dbReference type="EMBL" id="CVRI01000043">
    <property type="protein sequence ID" value="CRK95968.1"/>
    <property type="molecule type" value="Genomic_DNA"/>
</dbReference>
<reference evidence="2 3" key="1">
    <citation type="submission" date="2015-04" db="EMBL/GenBank/DDBJ databases">
        <authorList>
            <person name="Syromyatnikov M.Y."/>
            <person name="Popov V.N."/>
        </authorList>
    </citation>
    <scope>NUCLEOTIDE SEQUENCE [LARGE SCALE GENOMIC DNA]</scope>
</reference>
<gene>
    <name evidence="2" type="ORF">CLUMA_CG009409</name>
</gene>
<keyword evidence="3" id="KW-1185">Reference proteome</keyword>
<dbReference type="Proteomes" id="UP000183832">
    <property type="component" value="Unassembled WGS sequence"/>
</dbReference>
<dbReference type="InterPro" id="IPR027967">
    <property type="entry name" value="DUF4612"/>
</dbReference>
<accession>A0A1J1I6T4</accession>
<protein>
    <submittedName>
        <fullName evidence="2">CLUMA_CG009409, isoform A</fullName>
    </submittedName>
</protein>
<evidence type="ECO:0000313" key="2">
    <source>
        <dbReference type="EMBL" id="CRK95968.1"/>
    </source>
</evidence>
<feature type="region of interest" description="Disordered" evidence="1">
    <location>
        <begin position="149"/>
        <end position="168"/>
    </location>
</feature>
<dbReference type="OrthoDB" id="5919401at2759"/>
<dbReference type="AlphaFoldDB" id="A0A1J1I6T4"/>
<evidence type="ECO:0000313" key="3">
    <source>
        <dbReference type="Proteomes" id="UP000183832"/>
    </source>
</evidence>
<dbReference type="PANTHER" id="PTHR14974:SF3">
    <property type="entry name" value="SIMILAR TO RIKEN CDNA 1700025G04 GENE"/>
    <property type="match status" value="1"/>
</dbReference>
<evidence type="ECO:0000256" key="1">
    <source>
        <dbReference type="SAM" id="MobiDB-lite"/>
    </source>
</evidence>
<proteinExistence type="predicted"/>
<feature type="region of interest" description="Disordered" evidence="1">
    <location>
        <begin position="1"/>
        <end position="72"/>
    </location>
</feature>
<feature type="non-terminal residue" evidence="2">
    <location>
        <position position="394"/>
    </location>
</feature>
<sequence>MGCGQSKKIHLYPRKNKSKSNGKKGHDDGTEDDDEEHTEGREKHDQQQKEKEKIDEELQQSSEGNSPEPNSNEVIIPILKKNGPLLQSQDISSSQQNFFKMLDQKIEQGPDYDSNSETEIAIEEARLNSLVQHWESASLSASMCSSTSRSLQNTPVRHASLNSRQSQIRSQFQQPLSAELLSQQQQMIKQLQQHQANQTASINSPKRVELNANNRQQLLTQTIIHQTYGVQPQPSLPQAHILAQYQNQQQTTLSSNMQLRQLSASSVIPSNYSPPIPGATTNVANPNRNLACLQMSYYSQTPHFSDAIHSPQVQQIQSEPRFPPAISVNRLAPQVQRQLRETQELIKDCTPLYGTYQPAINSPGSSTATQIQIRSQTRTGLRRPTLETQYSQEL</sequence>
<organism evidence="2 3">
    <name type="scientific">Clunio marinus</name>
    <dbReference type="NCBI Taxonomy" id="568069"/>
    <lineage>
        <taxon>Eukaryota</taxon>
        <taxon>Metazoa</taxon>
        <taxon>Ecdysozoa</taxon>
        <taxon>Arthropoda</taxon>
        <taxon>Hexapoda</taxon>
        <taxon>Insecta</taxon>
        <taxon>Pterygota</taxon>
        <taxon>Neoptera</taxon>
        <taxon>Endopterygota</taxon>
        <taxon>Diptera</taxon>
        <taxon>Nematocera</taxon>
        <taxon>Chironomoidea</taxon>
        <taxon>Chironomidae</taxon>
        <taxon>Clunio</taxon>
    </lineage>
</organism>
<dbReference type="PANTHER" id="PTHR14974">
    <property type="entry name" value="SIMILAR TO RIKEN CDNA 1700025G04 GENE"/>
    <property type="match status" value="1"/>
</dbReference>
<feature type="compositionally biased region" description="Basic residues" evidence="1">
    <location>
        <begin position="7"/>
        <end position="23"/>
    </location>
</feature>
<name>A0A1J1I6T4_9DIPT</name>
<dbReference type="Pfam" id="PF15389">
    <property type="entry name" value="DUF4612"/>
    <property type="match status" value="1"/>
</dbReference>